<comment type="caution">
    <text evidence="2">The sequence shown here is derived from an EMBL/GenBank/DDBJ whole genome shotgun (WGS) entry which is preliminary data.</text>
</comment>
<dbReference type="PANTHER" id="PTHR44329:SF214">
    <property type="entry name" value="PROTEIN KINASE DOMAIN-CONTAINING PROTEIN"/>
    <property type="match status" value="1"/>
</dbReference>
<dbReference type="PANTHER" id="PTHR44329">
    <property type="entry name" value="SERINE/THREONINE-PROTEIN KINASE TNNI3K-RELATED"/>
    <property type="match status" value="1"/>
</dbReference>
<dbReference type="OrthoDB" id="97476at2759"/>
<accession>A0A225V007</accession>
<proteinExistence type="predicted"/>
<dbReference type="InterPro" id="IPR051681">
    <property type="entry name" value="Ser/Thr_Kinases-Pseudokinases"/>
</dbReference>
<gene>
    <name evidence="2" type="ORF">PHMEG_00031133</name>
</gene>
<dbReference type="STRING" id="4795.A0A225V007"/>
<sequence length="418" mass="47266">MSIYWTSGFNSEDTVNRSGSIPIEISGVVDLPRQVQYASGIHERLTAIYRSLSPNHSEADSGNWCEEFQTDRREQVNYYESAFDAGQSEMHLTDTTAATILSQIDFWLRRPSEITEEVKLMENIKATMSRTLKATNDVEISVKPNQPSKSPWKIEHSEIDVKFNDGGGVYRGEWQVAPVDIRKVNSSDEQSVEREAKIWAGLNHPHVAPLLGVVATEDGMLFITEPAEHGNLIKYRENHRNEIWQKLYEVGLALEYLHERGIIHGGLKPDNIRIGHDGRAKLTGFECSTTLSNLEQRNIALRGDSRWLAPELLSNSELSFASDVYSFAIQWRTTSPFGVDMSDADIGEKVKTGSLVPKCPNEFNEDQWNLVEKMYCFDANARTTLHEVVQQLKKFATEEKVAAAENIRNDPVVHLMPQ</sequence>
<dbReference type="GO" id="GO:0005524">
    <property type="term" value="F:ATP binding"/>
    <property type="evidence" value="ECO:0007669"/>
    <property type="project" value="InterPro"/>
</dbReference>
<evidence type="ECO:0000313" key="2">
    <source>
        <dbReference type="EMBL" id="OWY98166.1"/>
    </source>
</evidence>
<dbReference type="EMBL" id="NBNE01009673">
    <property type="protein sequence ID" value="OWY98166.1"/>
    <property type="molecule type" value="Genomic_DNA"/>
</dbReference>
<dbReference type="InterPro" id="IPR000719">
    <property type="entry name" value="Prot_kinase_dom"/>
</dbReference>
<protein>
    <submittedName>
        <fullName evidence="2">Serine/threonine protein kinase</fullName>
    </submittedName>
</protein>
<dbReference type="Gene3D" id="3.30.200.20">
    <property type="entry name" value="Phosphorylase Kinase, domain 1"/>
    <property type="match status" value="1"/>
</dbReference>
<dbReference type="GO" id="GO:0004674">
    <property type="term" value="F:protein serine/threonine kinase activity"/>
    <property type="evidence" value="ECO:0007669"/>
    <property type="project" value="UniProtKB-KW"/>
</dbReference>
<name>A0A225V007_9STRA</name>
<keyword evidence="2" id="KW-0808">Transferase</keyword>
<dbReference type="InterPro" id="IPR011009">
    <property type="entry name" value="Kinase-like_dom_sf"/>
</dbReference>
<keyword evidence="3" id="KW-1185">Reference proteome</keyword>
<dbReference type="AlphaFoldDB" id="A0A225V007"/>
<organism evidence="2 3">
    <name type="scientific">Phytophthora megakarya</name>
    <dbReference type="NCBI Taxonomy" id="4795"/>
    <lineage>
        <taxon>Eukaryota</taxon>
        <taxon>Sar</taxon>
        <taxon>Stramenopiles</taxon>
        <taxon>Oomycota</taxon>
        <taxon>Peronosporomycetes</taxon>
        <taxon>Peronosporales</taxon>
        <taxon>Peronosporaceae</taxon>
        <taxon>Phytophthora</taxon>
    </lineage>
</organism>
<feature type="domain" description="Protein kinase" evidence="1">
    <location>
        <begin position="155"/>
        <end position="396"/>
    </location>
</feature>
<keyword evidence="2" id="KW-0418">Kinase</keyword>
<dbReference type="SUPFAM" id="SSF56112">
    <property type="entry name" value="Protein kinase-like (PK-like)"/>
    <property type="match status" value="1"/>
</dbReference>
<dbReference type="Proteomes" id="UP000198211">
    <property type="component" value="Unassembled WGS sequence"/>
</dbReference>
<evidence type="ECO:0000313" key="3">
    <source>
        <dbReference type="Proteomes" id="UP000198211"/>
    </source>
</evidence>
<dbReference type="Pfam" id="PF00069">
    <property type="entry name" value="Pkinase"/>
    <property type="match status" value="1"/>
</dbReference>
<dbReference type="PROSITE" id="PS50011">
    <property type="entry name" value="PROTEIN_KINASE_DOM"/>
    <property type="match status" value="1"/>
</dbReference>
<dbReference type="Gene3D" id="1.10.510.10">
    <property type="entry name" value="Transferase(Phosphotransferase) domain 1"/>
    <property type="match status" value="1"/>
</dbReference>
<reference evidence="3" key="1">
    <citation type="submission" date="2017-03" db="EMBL/GenBank/DDBJ databases">
        <title>Phytopthora megakarya and P. palmivora, two closely related causual agents of cacao black pod achieved similar genome size and gene model numbers by different mechanisms.</title>
        <authorList>
            <person name="Ali S."/>
            <person name="Shao J."/>
            <person name="Larry D.J."/>
            <person name="Kronmiller B."/>
            <person name="Shen D."/>
            <person name="Strem M.D."/>
            <person name="Melnick R.L."/>
            <person name="Guiltinan M.J."/>
            <person name="Tyler B.M."/>
            <person name="Meinhardt L.W."/>
            <person name="Bailey B.A."/>
        </authorList>
    </citation>
    <scope>NUCLEOTIDE SEQUENCE [LARGE SCALE GENOMIC DNA]</scope>
    <source>
        <strain evidence="3">zdho120</strain>
    </source>
</reference>
<evidence type="ECO:0000259" key="1">
    <source>
        <dbReference type="PROSITE" id="PS50011"/>
    </source>
</evidence>
<keyword evidence="2" id="KW-0723">Serine/threonine-protein kinase</keyword>